<evidence type="ECO:0000259" key="5">
    <source>
        <dbReference type="PROSITE" id="PS51792"/>
    </source>
</evidence>
<evidence type="ECO:0000256" key="3">
    <source>
        <dbReference type="ARBA" id="ARBA00022833"/>
    </source>
</evidence>
<keyword evidence="7" id="KW-1185">Reference proteome</keyword>
<comment type="caution">
    <text evidence="6">The sequence shown here is derived from an EMBL/GenBank/DDBJ whole genome shotgun (WGS) entry which is preliminary data.</text>
</comment>
<evidence type="ECO:0000313" key="6">
    <source>
        <dbReference type="EMBL" id="KAF7830748.1"/>
    </source>
</evidence>
<feature type="domain" description="Yippee" evidence="5">
    <location>
        <begin position="9"/>
        <end position="106"/>
    </location>
</feature>
<accession>A0A834WR11</accession>
<dbReference type="PANTHER" id="PTHR13848">
    <property type="entry name" value="PROTEIN YIPPEE-LIKE CG15309-RELATED"/>
    <property type="match status" value="1"/>
</dbReference>
<dbReference type="GO" id="GO:0046872">
    <property type="term" value="F:metal ion binding"/>
    <property type="evidence" value="ECO:0007669"/>
    <property type="project" value="UniProtKB-KW"/>
</dbReference>
<name>A0A834WR11_9FABA</name>
<dbReference type="InterPro" id="IPR039058">
    <property type="entry name" value="Yippee_fam"/>
</dbReference>
<sequence length="106" mass="12303">MAEFGDGSPSYRCKNCQNPIAYRTDLLSKKFLAKSGEAYMFSYARNIIAGQKRDKQLMTGLYTIADIYCSNCGEELGWKYLHAYDLKQKFKEGRFIIEKSKILKEY</sequence>
<dbReference type="Proteomes" id="UP000634136">
    <property type="component" value="Unassembled WGS sequence"/>
</dbReference>
<dbReference type="PROSITE" id="PS51792">
    <property type="entry name" value="YIPPEE"/>
    <property type="match status" value="1"/>
</dbReference>
<dbReference type="InterPro" id="IPR004910">
    <property type="entry name" value="Yippee/Mis18/Cereblon"/>
</dbReference>
<evidence type="ECO:0000256" key="1">
    <source>
        <dbReference type="ARBA" id="ARBA00005613"/>
    </source>
</evidence>
<organism evidence="6 7">
    <name type="scientific">Senna tora</name>
    <dbReference type="NCBI Taxonomy" id="362788"/>
    <lineage>
        <taxon>Eukaryota</taxon>
        <taxon>Viridiplantae</taxon>
        <taxon>Streptophyta</taxon>
        <taxon>Embryophyta</taxon>
        <taxon>Tracheophyta</taxon>
        <taxon>Spermatophyta</taxon>
        <taxon>Magnoliopsida</taxon>
        <taxon>eudicotyledons</taxon>
        <taxon>Gunneridae</taxon>
        <taxon>Pentapetalae</taxon>
        <taxon>rosids</taxon>
        <taxon>fabids</taxon>
        <taxon>Fabales</taxon>
        <taxon>Fabaceae</taxon>
        <taxon>Caesalpinioideae</taxon>
        <taxon>Cassia clade</taxon>
        <taxon>Senna</taxon>
    </lineage>
</organism>
<evidence type="ECO:0000256" key="2">
    <source>
        <dbReference type="ARBA" id="ARBA00022723"/>
    </source>
</evidence>
<proteinExistence type="inferred from homology"/>
<protein>
    <recommendedName>
        <fullName evidence="4">Protein yippee-like</fullName>
    </recommendedName>
</protein>
<evidence type="ECO:0000256" key="4">
    <source>
        <dbReference type="RuleBase" id="RU110713"/>
    </source>
</evidence>
<keyword evidence="3" id="KW-0862">Zinc</keyword>
<dbReference type="OrthoDB" id="6407410at2759"/>
<dbReference type="AlphaFoldDB" id="A0A834WR11"/>
<dbReference type="Pfam" id="PF03226">
    <property type="entry name" value="Yippee-Mis18"/>
    <property type="match status" value="1"/>
</dbReference>
<comment type="similarity">
    <text evidence="1 4">Belongs to the yippee family.</text>
</comment>
<dbReference type="InterPro" id="IPR034751">
    <property type="entry name" value="Yippee"/>
</dbReference>
<keyword evidence="2" id="KW-0479">Metal-binding</keyword>
<gene>
    <name evidence="6" type="ORF">G2W53_013081</name>
</gene>
<evidence type="ECO:0000313" key="7">
    <source>
        <dbReference type="Proteomes" id="UP000634136"/>
    </source>
</evidence>
<dbReference type="EMBL" id="JAAIUW010000005">
    <property type="protein sequence ID" value="KAF7830748.1"/>
    <property type="molecule type" value="Genomic_DNA"/>
</dbReference>
<reference evidence="6" key="1">
    <citation type="submission" date="2020-09" db="EMBL/GenBank/DDBJ databases">
        <title>Genome-Enabled Discovery of Anthraquinone Biosynthesis in Senna tora.</title>
        <authorList>
            <person name="Kang S.-H."/>
            <person name="Pandey R.P."/>
            <person name="Lee C.-M."/>
            <person name="Sim J.-S."/>
            <person name="Jeong J.-T."/>
            <person name="Choi B.-S."/>
            <person name="Jung M."/>
            <person name="Ginzburg D."/>
            <person name="Zhao K."/>
            <person name="Won S.Y."/>
            <person name="Oh T.-J."/>
            <person name="Yu Y."/>
            <person name="Kim N.-H."/>
            <person name="Lee O.R."/>
            <person name="Lee T.-H."/>
            <person name="Bashyal P."/>
            <person name="Kim T.-S."/>
            <person name="Lee W.-H."/>
            <person name="Kawkins C."/>
            <person name="Kim C.-K."/>
            <person name="Kim J.S."/>
            <person name="Ahn B.O."/>
            <person name="Rhee S.Y."/>
            <person name="Sohng J.K."/>
        </authorList>
    </citation>
    <scope>NUCLEOTIDE SEQUENCE</scope>
    <source>
        <tissue evidence="6">Leaf</tissue>
    </source>
</reference>